<evidence type="ECO:0000313" key="1">
    <source>
        <dbReference type="EMBL" id="AFM41705.1"/>
    </source>
</evidence>
<gene>
    <name evidence="1" type="ordered locus">Desaci_2780</name>
</gene>
<dbReference type="EMBL" id="CP003639">
    <property type="protein sequence ID" value="AFM41705.1"/>
    <property type="molecule type" value="Genomic_DNA"/>
</dbReference>
<evidence type="ECO:0008006" key="3">
    <source>
        <dbReference type="Google" id="ProtNLM"/>
    </source>
</evidence>
<accession>I4D7D1</accession>
<organism evidence="1 2">
    <name type="scientific">Desulfosporosinus acidiphilus (strain DSM 22704 / JCM 16185 / SJ4)</name>
    <dbReference type="NCBI Taxonomy" id="646529"/>
    <lineage>
        <taxon>Bacteria</taxon>
        <taxon>Bacillati</taxon>
        <taxon>Bacillota</taxon>
        <taxon>Clostridia</taxon>
        <taxon>Eubacteriales</taxon>
        <taxon>Desulfitobacteriaceae</taxon>
        <taxon>Desulfosporosinus</taxon>
    </lineage>
</organism>
<name>I4D7D1_DESAJ</name>
<dbReference type="HOGENOM" id="CLU_3182827_0_0_9"/>
<dbReference type="AlphaFoldDB" id="I4D7D1"/>
<dbReference type="KEGG" id="dai:Desaci_2780"/>
<dbReference type="RefSeq" id="WP_014827700.1">
    <property type="nucleotide sequence ID" value="NC_018068.1"/>
</dbReference>
<dbReference type="GO" id="GO:0003700">
    <property type="term" value="F:DNA-binding transcription factor activity"/>
    <property type="evidence" value="ECO:0007669"/>
    <property type="project" value="InterPro"/>
</dbReference>
<dbReference type="GO" id="GO:0006352">
    <property type="term" value="P:DNA-templated transcription initiation"/>
    <property type="evidence" value="ECO:0007669"/>
    <property type="project" value="InterPro"/>
</dbReference>
<evidence type="ECO:0000313" key="2">
    <source>
        <dbReference type="Proteomes" id="UP000002892"/>
    </source>
</evidence>
<dbReference type="STRING" id="646529.Desaci_2780"/>
<sequence>MDLEEQLKRAKAGDQEALVQLVLTKKEEYYRLAYGYMGNQEDRAKP</sequence>
<proteinExistence type="predicted"/>
<protein>
    <recommendedName>
        <fullName evidence="3">RNA polymerase sigma factor, sigma-70 family</fullName>
    </recommendedName>
</protein>
<dbReference type="InterPro" id="IPR013325">
    <property type="entry name" value="RNA_pol_sigma_r2"/>
</dbReference>
<reference evidence="1 2" key="1">
    <citation type="journal article" date="2012" name="J. Bacteriol.">
        <title>Complete genome sequences of Desulfosporosinus orientis DSM765T, Desulfosporosinus youngiae DSM17734T, Desulfosporosinus meridiei DSM13257T, and Desulfosporosinus acidiphilus DSM22704T.</title>
        <authorList>
            <person name="Pester M."/>
            <person name="Brambilla E."/>
            <person name="Alazard D."/>
            <person name="Rattei T."/>
            <person name="Weinmaier T."/>
            <person name="Han J."/>
            <person name="Lucas S."/>
            <person name="Lapidus A."/>
            <person name="Cheng J.F."/>
            <person name="Goodwin L."/>
            <person name="Pitluck S."/>
            <person name="Peters L."/>
            <person name="Ovchinnikova G."/>
            <person name="Teshima H."/>
            <person name="Detter J.C."/>
            <person name="Han C.S."/>
            <person name="Tapia R."/>
            <person name="Land M.L."/>
            <person name="Hauser L."/>
            <person name="Kyrpides N.C."/>
            <person name="Ivanova N.N."/>
            <person name="Pagani I."/>
            <person name="Huntmann M."/>
            <person name="Wei C.L."/>
            <person name="Davenport K.W."/>
            <person name="Daligault H."/>
            <person name="Chain P.S."/>
            <person name="Chen A."/>
            <person name="Mavromatis K."/>
            <person name="Markowitz V."/>
            <person name="Szeto E."/>
            <person name="Mikhailova N."/>
            <person name="Pati A."/>
            <person name="Wagner M."/>
            <person name="Woyke T."/>
            <person name="Ollivier B."/>
            <person name="Klenk H.P."/>
            <person name="Spring S."/>
            <person name="Loy A."/>
        </authorList>
    </citation>
    <scope>NUCLEOTIDE SEQUENCE [LARGE SCALE GENOMIC DNA]</scope>
    <source>
        <strain evidence="2">DSM 22704 / JCM 16185 / SJ4</strain>
    </source>
</reference>
<keyword evidence="2" id="KW-1185">Reference proteome</keyword>
<dbReference type="Proteomes" id="UP000002892">
    <property type="component" value="Chromosome"/>
</dbReference>
<dbReference type="SUPFAM" id="SSF88946">
    <property type="entry name" value="Sigma2 domain of RNA polymerase sigma factors"/>
    <property type="match status" value="1"/>
</dbReference>